<dbReference type="KEGG" id="psin:CAK95_05245"/>
<dbReference type="OrthoDB" id="7873824at2"/>
<name>A0A1W6ZMQ3_9HYPH</name>
<evidence type="ECO:0000313" key="1">
    <source>
        <dbReference type="EMBL" id="ARP98555.1"/>
    </source>
</evidence>
<dbReference type="AlphaFoldDB" id="A0A1W6ZMQ3"/>
<dbReference type="Pfam" id="PF06835">
    <property type="entry name" value="LptC"/>
    <property type="match status" value="1"/>
</dbReference>
<reference evidence="1 2" key="1">
    <citation type="submission" date="2017-05" db="EMBL/GenBank/DDBJ databases">
        <title>Full genome sequence of Pseudorhodoplanes sinuspersici.</title>
        <authorList>
            <person name="Dastgheib S.M.M."/>
            <person name="Shavandi M."/>
            <person name="Tirandaz H."/>
        </authorList>
    </citation>
    <scope>NUCLEOTIDE SEQUENCE [LARGE SCALE GENOMIC DNA]</scope>
    <source>
        <strain evidence="1 2">RIPI110</strain>
    </source>
</reference>
<organism evidence="1 2">
    <name type="scientific">Pseudorhodoplanes sinuspersici</name>
    <dbReference type="NCBI Taxonomy" id="1235591"/>
    <lineage>
        <taxon>Bacteria</taxon>
        <taxon>Pseudomonadati</taxon>
        <taxon>Pseudomonadota</taxon>
        <taxon>Alphaproteobacteria</taxon>
        <taxon>Hyphomicrobiales</taxon>
        <taxon>Pseudorhodoplanes</taxon>
    </lineage>
</organism>
<dbReference type="RefSeq" id="WP_086086978.1">
    <property type="nucleotide sequence ID" value="NZ_CP021112.1"/>
</dbReference>
<dbReference type="InterPro" id="IPR010664">
    <property type="entry name" value="LipoPS_assembly_LptC-rel"/>
</dbReference>
<protein>
    <submittedName>
        <fullName evidence="1">Uncharacterized protein</fullName>
    </submittedName>
</protein>
<dbReference type="Proteomes" id="UP000194137">
    <property type="component" value="Chromosome"/>
</dbReference>
<sequence>MNRMLTGPEDWGQPGQPIVGKRKTVIAGARRHSRYVRFLRRAVPAVLVLTLLGLVAANYLNPLRWLRVPTQFGTLVISGSKITMEAPRLAGYTKDQREYEVTAAAASQDTKAPQIVELKEISARIDMEDKSKVTLTAVDGVYDTKGDLLTLGQEIIINSTAGYHGRLTEAQVEIKKGRILSEKPVQLKMPQGTLDANRLEVTETGAVIRFDGNVVMTLTPEAVNRGMPTQTAAPSQATSQ</sequence>
<evidence type="ECO:0000313" key="2">
    <source>
        <dbReference type="Proteomes" id="UP000194137"/>
    </source>
</evidence>
<gene>
    <name evidence="1" type="ORF">CAK95_05245</name>
</gene>
<proteinExistence type="predicted"/>
<keyword evidence="2" id="KW-1185">Reference proteome</keyword>
<accession>A0A1W6ZMQ3</accession>
<dbReference type="STRING" id="1235591.CAK95_05245"/>
<dbReference type="EMBL" id="CP021112">
    <property type="protein sequence ID" value="ARP98555.1"/>
    <property type="molecule type" value="Genomic_DNA"/>
</dbReference>